<evidence type="ECO:0000313" key="1">
    <source>
        <dbReference type="EMBL" id="ORX63307.1"/>
    </source>
</evidence>
<name>A0A1Y1VPV3_9FUNG</name>
<reference evidence="1 2" key="2">
    <citation type="submission" date="2016-08" db="EMBL/GenBank/DDBJ databases">
        <title>Pervasive Adenine N6-methylation of Active Genes in Fungi.</title>
        <authorList>
            <consortium name="DOE Joint Genome Institute"/>
            <person name="Mondo S.J."/>
            <person name="Dannebaum R.O."/>
            <person name="Kuo R.C."/>
            <person name="Labutti K."/>
            <person name="Haridas S."/>
            <person name="Kuo A."/>
            <person name="Salamov A."/>
            <person name="Ahrendt S.R."/>
            <person name="Lipzen A."/>
            <person name="Sullivan W."/>
            <person name="Andreopoulos W.B."/>
            <person name="Clum A."/>
            <person name="Lindquist E."/>
            <person name="Daum C."/>
            <person name="Ramamoorthy G.K."/>
            <person name="Gryganskyi A."/>
            <person name="Culley D."/>
            <person name="Magnuson J.K."/>
            <person name="James T.Y."/>
            <person name="O'Malley M.A."/>
            <person name="Stajich J.E."/>
            <person name="Spatafora J.W."/>
            <person name="Visel A."/>
            <person name="Grigoriev I.V."/>
        </authorList>
    </citation>
    <scope>NUCLEOTIDE SEQUENCE [LARGE SCALE GENOMIC DNA]</scope>
    <source>
        <strain evidence="1 2">S4</strain>
    </source>
</reference>
<accession>A0A1Y1VPV3</accession>
<evidence type="ECO:0000313" key="2">
    <source>
        <dbReference type="Proteomes" id="UP000193944"/>
    </source>
</evidence>
<comment type="caution">
    <text evidence="1">The sequence shown here is derived from an EMBL/GenBank/DDBJ whole genome shotgun (WGS) entry which is preliminary data.</text>
</comment>
<keyword evidence="2" id="KW-1185">Reference proteome</keyword>
<dbReference type="EMBL" id="MCFG01000655">
    <property type="protein sequence ID" value="ORX63307.1"/>
    <property type="molecule type" value="Genomic_DNA"/>
</dbReference>
<reference evidence="1 2" key="1">
    <citation type="submission" date="2016-08" db="EMBL/GenBank/DDBJ databases">
        <title>A Parts List for Fungal Cellulosomes Revealed by Comparative Genomics.</title>
        <authorList>
            <consortium name="DOE Joint Genome Institute"/>
            <person name="Haitjema C.H."/>
            <person name="Gilmore S.P."/>
            <person name="Henske J.K."/>
            <person name="Solomon K.V."/>
            <person name="De Groot R."/>
            <person name="Kuo A."/>
            <person name="Mondo S.J."/>
            <person name="Salamov A.A."/>
            <person name="Labutti K."/>
            <person name="Zhao Z."/>
            <person name="Chiniquy J."/>
            <person name="Barry K."/>
            <person name="Brewer H.M."/>
            <person name="Purvine S.O."/>
            <person name="Wright A.T."/>
            <person name="Boxma B."/>
            <person name="Van Alen T."/>
            <person name="Hackstein J.H."/>
            <person name="Baker S.E."/>
            <person name="Grigoriev I.V."/>
            <person name="O'Malley M.A."/>
        </authorList>
    </citation>
    <scope>NUCLEOTIDE SEQUENCE [LARGE SCALE GENOMIC DNA]</scope>
    <source>
        <strain evidence="1 2">S4</strain>
    </source>
</reference>
<dbReference type="AlphaFoldDB" id="A0A1Y1VPV3"/>
<organism evidence="1 2">
    <name type="scientific">Anaeromyces robustus</name>
    <dbReference type="NCBI Taxonomy" id="1754192"/>
    <lineage>
        <taxon>Eukaryota</taxon>
        <taxon>Fungi</taxon>
        <taxon>Fungi incertae sedis</taxon>
        <taxon>Chytridiomycota</taxon>
        <taxon>Chytridiomycota incertae sedis</taxon>
        <taxon>Neocallimastigomycetes</taxon>
        <taxon>Neocallimastigales</taxon>
        <taxon>Neocallimastigaceae</taxon>
        <taxon>Anaeromyces</taxon>
    </lineage>
</organism>
<protein>
    <submittedName>
        <fullName evidence="1">Uncharacterized protein</fullName>
    </submittedName>
</protein>
<sequence>MTNFKKWKGLFKCQTKSDTYSKSSFLLRFAALLNNIMVVVCKRQHIYCSINSKPTNFSHKEC</sequence>
<dbReference type="Proteomes" id="UP000193944">
    <property type="component" value="Unassembled WGS sequence"/>
</dbReference>
<proteinExistence type="predicted"/>
<gene>
    <name evidence="1" type="ORF">BCR32DRAFT_287863</name>
</gene>